<feature type="compositionally biased region" description="Polar residues" evidence="1">
    <location>
        <begin position="612"/>
        <end position="621"/>
    </location>
</feature>
<evidence type="ECO:0000256" key="1">
    <source>
        <dbReference type="SAM" id="MobiDB-lite"/>
    </source>
</evidence>
<evidence type="ECO:0000313" key="6">
    <source>
        <dbReference type="Proteomes" id="UP000030764"/>
    </source>
</evidence>
<proteinExistence type="predicted"/>
<accession>A0A085LXR5</accession>
<gene>
    <name evidence="5" type="ORF">M513_09356</name>
</gene>
<dbReference type="Proteomes" id="UP000030764">
    <property type="component" value="Unassembled WGS sequence"/>
</dbReference>
<organism evidence="5 6">
    <name type="scientific">Trichuris suis</name>
    <name type="common">pig whipworm</name>
    <dbReference type="NCBI Taxonomy" id="68888"/>
    <lineage>
        <taxon>Eukaryota</taxon>
        <taxon>Metazoa</taxon>
        <taxon>Ecdysozoa</taxon>
        <taxon>Nematoda</taxon>
        <taxon>Enoplea</taxon>
        <taxon>Dorylaimia</taxon>
        <taxon>Trichinellida</taxon>
        <taxon>Trichuridae</taxon>
        <taxon>Trichuris</taxon>
    </lineage>
</organism>
<keyword evidence="2" id="KW-0472">Membrane</keyword>
<keyword evidence="6" id="KW-1185">Reference proteome</keyword>
<feature type="domain" description="Apple" evidence="4">
    <location>
        <begin position="288"/>
        <end position="374"/>
    </location>
</feature>
<protein>
    <recommendedName>
        <fullName evidence="4">Apple domain-containing protein</fullName>
    </recommendedName>
</protein>
<evidence type="ECO:0000313" key="5">
    <source>
        <dbReference type="EMBL" id="KFD49761.1"/>
    </source>
</evidence>
<name>A0A085LXR5_9BILA</name>
<feature type="domain" description="Apple" evidence="4">
    <location>
        <begin position="157"/>
        <end position="236"/>
    </location>
</feature>
<keyword evidence="2" id="KW-1133">Transmembrane helix</keyword>
<dbReference type="EMBL" id="KL363264">
    <property type="protein sequence ID" value="KFD49761.1"/>
    <property type="molecule type" value="Genomic_DNA"/>
</dbReference>
<keyword evidence="2" id="KW-0812">Transmembrane</keyword>
<dbReference type="SMART" id="SM00473">
    <property type="entry name" value="PAN_AP"/>
    <property type="match status" value="3"/>
</dbReference>
<feature type="domain" description="Apple" evidence="4">
    <location>
        <begin position="383"/>
        <end position="469"/>
    </location>
</feature>
<dbReference type="InterPro" id="IPR003609">
    <property type="entry name" value="Pan_app"/>
</dbReference>
<dbReference type="AlphaFoldDB" id="A0A085LXR5"/>
<feature type="non-terminal residue" evidence="5">
    <location>
        <position position="675"/>
    </location>
</feature>
<evidence type="ECO:0000256" key="2">
    <source>
        <dbReference type="SAM" id="Phobius"/>
    </source>
</evidence>
<sequence>MKCCTLFFCCILLPAIYTAGNDVRENLEAWNAILPPAYSPKPTDSYNVPLQWPSPHGLRQPSREAAATIYSHNNVQPNPHLPPSSHHSMNNAAQYSYGTMPALGTFSAYGISLPPPRGSHMQQSNSGYAGTSPTHSSGLVATSHSSYGCSFVKDDDCFGRSRGCAIKHAMPFERRAMLTLERCKTCCLSYVTTYFSCESFVYNNQHHLCDMFAHRGDVTPAILVQTLHHDYYEVISDKCRKSNRLDIFSWTTSKPVANVSSSAYLDEVTRDFLRDVPLYKPLYKLDQCKSDETLMYYKIMGRQLTTNTDPLVATMSAEQCVESCTANQDSEGRPIACRSFDYFPSSSQCAFHVGDSTRGKLVENLSAQHFKKTCLPRNLVSRCSKIILREPNKILVGYARTVVEIKSSRECIEQCLRAPSLYGYTCSSGVFYNEENSVNCILNSETKEQHADLLVEDRRSDVEYFQLLCGDHSLNSYSVDHEMAKPESNGNVRVTEKPPQRISNAVIIAKEIANDWTIWSPCETGTNIRKRYQVCDQFDIRNCPQEIEYCKGDINSAQPLRAFHDHVLSTFIYLVMSLLTFLPVVLICAKSKNKKGKGHGWTGENESPDQMVHSTFQQQGTQRERKKNQGELIDAIKKGVLIDPRNPDYATVQIKSTVFEFEEGGEKKKIKRDQF</sequence>
<dbReference type="CDD" id="cd01099">
    <property type="entry name" value="PAN_AP_HGF"/>
    <property type="match status" value="1"/>
</dbReference>
<reference evidence="5 6" key="1">
    <citation type="journal article" date="2014" name="Nat. Genet.">
        <title>Genome and transcriptome of the porcine whipworm Trichuris suis.</title>
        <authorList>
            <person name="Jex A.R."/>
            <person name="Nejsum P."/>
            <person name="Schwarz E.M."/>
            <person name="Hu L."/>
            <person name="Young N.D."/>
            <person name="Hall R.S."/>
            <person name="Korhonen P.K."/>
            <person name="Liao S."/>
            <person name="Thamsborg S."/>
            <person name="Xia J."/>
            <person name="Xu P."/>
            <person name="Wang S."/>
            <person name="Scheerlinck J.P."/>
            <person name="Hofmann A."/>
            <person name="Sternberg P.W."/>
            <person name="Wang J."/>
            <person name="Gasser R.B."/>
        </authorList>
    </citation>
    <scope>NUCLEOTIDE SEQUENCE [LARGE SCALE GENOMIC DNA]</scope>
    <source>
        <strain evidence="5">DCEP-RM93M</strain>
    </source>
</reference>
<feature type="chain" id="PRO_5001794837" description="Apple domain-containing protein" evidence="3">
    <location>
        <begin position="21"/>
        <end position="675"/>
    </location>
</feature>
<dbReference type="SUPFAM" id="SSF57414">
    <property type="entry name" value="Hairpin loop containing domain-like"/>
    <property type="match status" value="3"/>
</dbReference>
<dbReference type="Gene3D" id="3.50.4.10">
    <property type="entry name" value="Hepatocyte Growth Factor"/>
    <property type="match status" value="3"/>
</dbReference>
<dbReference type="Pfam" id="PF00024">
    <property type="entry name" value="PAN_1"/>
    <property type="match status" value="2"/>
</dbReference>
<feature type="transmembrane region" description="Helical" evidence="2">
    <location>
        <begin position="571"/>
        <end position="589"/>
    </location>
</feature>
<evidence type="ECO:0000259" key="4">
    <source>
        <dbReference type="PROSITE" id="PS50948"/>
    </source>
</evidence>
<keyword evidence="3" id="KW-0732">Signal</keyword>
<evidence type="ECO:0000256" key="3">
    <source>
        <dbReference type="SAM" id="SignalP"/>
    </source>
</evidence>
<feature type="region of interest" description="Disordered" evidence="1">
    <location>
        <begin position="593"/>
        <end position="629"/>
    </location>
</feature>
<feature type="signal peptide" evidence="3">
    <location>
        <begin position="1"/>
        <end position="20"/>
    </location>
</feature>
<dbReference type="PROSITE" id="PS50948">
    <property type="entry name" value="PAN"/>
    <property type="match status" value="3"/>
</dbReference>